<accession>A0A1F6V3H2</accession>
<proteinExistence type="inferred from homology"/>
<dbReference type="AlphaFoldDB" id="A0A1F6V3H2"/>
<comment type="caution">
    <text evidence="3">The sequence shown here is derived from an EMBL/GenBank/DDBJ whole genome shotgun (WGS) entry which is preliminary data.</text>
</comment>
<comment type="similarity">
    <text evidence="1">Belongs to the UPF0213 family.</text>
</comment>
<dbReference type="Pfam" id="PF01541">
    <property type="entry name" value="GIY-YIG"/>
    <property type="match status" value="1"/>
</dbReference>
<dbReference type="PANTHER" id="PTHR34477">
    <property type="entry name" value="UPF0213 PROTEIN YHBQ"/>
    <property type="match status" value="1"/>
</dbReference>
<evidence type="ECO:0000259" key="2">
    <source>
        <dbReference type="PROSITE" id="PS50164"/>
    </source>
</evidence>
<evidence type="ECO:0000313" key="4">
    <source>
        <dbReference type="Proteomes" id="UP000178985"/>
    </source>
</evidence>
<name>A0A1F6V3H2_9BACT</name>
<evidence type="ECO:0000256" key="1">
    <source>
        <dbReference type="ARBA" id="ARBA00007435"/>
    </source>
</evidence>
<feature type="domain" description="GIY-YIG" evidence="2">
    <location>
        <begin position="1"/>
        <end position="76"/>
    </location>
</feature>
<dbReference type="InterPro" id="IPR000305">
    <property type="entry name" value="GIY-YIG_endonuc"/>
</dbReference>
<sequence length="85" mass="9934">MYWVYLLEDQNDKSWYIGYTSDLKKRLAEHINKQGGKTTSKKDALKLIYYEGYLNQTDAKGGERFLKSGAGRKYVKKQLANYLET</sequence>
<dbReference type="Proteomes" id="UP000178985">
    <property type="component" value="Unassembled WGS sequence"/>
</dbReference>
<dbReference type="SUPFAM" id="SSF82771">
    <property type="entry name" value="GIY-YIG endonuclease"/>
    <property type="match status" value="1"/>
</dbReference>
<dbReference type="InterPro" id="IPR035901">
    <property type="entry name" value="GIY-YIG_endonuc_sf"/>
</dbReference>
<dbReference type="EMBL" id="MFTO01000009">
    <property type="protein sequence ID" value="OGI63994.1"/>
    <property type="molecule type" value="Genomic_DNA"/>
</dbReference>
<evidence type="ECO:0000313" key="3">
    <source>
        <dbReference type="EMBL" id="OGI63994.1"/>
    </source>
</evidence>
<dbReference type="Gene3D" id="3.40.1440.10">
    <property type="entry name" value="GIY-YIG endonuclease"/>
    <property type="match status" value="1"/>
</dbReference>
<reference evidence="3 4" key="1">
    <citation type="journal article" date="2016" name="Nat. Commun.">
        <title>Thousands of microbial genomes shed light on interconnected biogeochemical processes in an aquifer system.</title>
        <authorList>
            <person name="Anantharaman K."/>
            <person name="Brown C.T."/>
            <person name="Hug L.A."/>
            <person name="Sharon I."/>
            <person name="Castelle C.J."/>
            <person name="Probst A.J."/>
            <person name="Thomas B.C."/>
            <person name="Singh A."/>
            <person name="Wilkins M.J."/>
            <person name="Karaoz U."/>
            <person name="Brodie E.L."/>
            <person name="Williams K.H."/>
            <person name="Hubbard S.S."/>
            <person name="Banfield J.F."/>
        </authorList>
    </citation>
    <scope>NUCLEOTIDE SEQUENCE [LARGE SCALE GENOMIC DNA]</scope>
</reference>
<gene>
    <name evidence="3" type="ORF">A2733_01020</name>
</gene>
<dbReference type="PANTHER" id="PTHR34477:SF1">
    <property type="entry name" value="UPF0213 PROTEIN YHBQ"/>
    <property type="match status" value="1"/>
</dbReference>
<organism evidence="3 4">
    <name type="scientific">Candidatus Nomurabacteria bacterium RIFCSPHIGHO2_01_FULL_40_20</name>
    <dbReference type="NCBI Taxonomy" id="1801738"/>
    <lineage>
        <taxon>Bacteria</taxon>
        <taxon>Candidatus Nomuraibacteriota</taxon>
    </lineage>
</organism>
<dbReference type="PROSITE" id="PS50164">
    <property type="entry name" value="GIY_YIG"/>
    <property type="match status" value="1"/>
</dbReference>
<dbReference type="InterPro" id="IPR050190">
    <property type="entry name" value="UPF0213_domain"/>
</dbReference>
<protein>
    <recommendedName>
        <fullName evidence="2">GIY-YIG domain-containing protein</fullName>
    </recommendedName>
</protein>